<sequence length="78" mass="8482">VMDNRAYQVLKDGMAQYKGGPVPPERLVGMDLESPVVDIPAVAQGFGVHGRRISRPDELRDALAERSDGPRLLDVVIA</sequence>
<dbReference type="Pfam" id="PF02775">
    <property type="entry name" value="TPP_enzyme_C"/>
    <property type="match status" value="1"/>
</dbReference>
<reference evidence="2 3" key="1">
    <citation type="journal article" date="2019" name="Nat. Microbiol.">
        <title>Mediterranean grassland soil C-N compound turnover is dependent on rainfall and depth, and is mediated by genomically divergent microorganisms.</title>
        <authorList>
            <person name="Diamond S."/>
            <person name="Andeer P.F."/>
            <person name="Li Z."/>
            <person name="Crits-Christoph A."/>
            <person name="Burstein D."/>
            <person name="Anantharaman K."/>
            <person name="Lane K.R."/>
            <person name="Thomas B.C."/>
            <person name="Pan C."/>
            <person name="Northen T.R."/>
            <person name="Banfield J.F."/>
        </authorList>
    </citation>
    <scope>NUCLEOTIDE SEQUENCE [LARGE SCALE GENOMIC DNA]</scope>
    <source>
        <strain evidence="2">NP_7</strain>
    </source>
</reference>
<dbReference type="EMBL" id="VBAO01000517">
    <property type="protein sequence ID" value="TMI76313.1"/>
    <property type="molecule type" value="Genomic_DNA"/>
</dbReference>
<feature type="domain" description="Thiamine pyrophosphate enzyme TPP-binding" evidence="1">
    <location>
        <begin position="1"/>
        <end position="75"/>
    </location>
</feature>
<dbReference type="GO" id="GO:0003824">
    <property type="term" value="F:catalytic activity"/>
    <property type="evidence" value="ECO:0007669"/>
    <property type="project" value="InterPro"/>
</dbReference>
<dbReference type="InterPro" id="IPR029061">
    <property type="entry name" value="THDP-binding"/>
</dbReference>
<dbReference type="SUPFAM" id="SSF52518">
    <property type="entry name" value="Thiamin diphosphate-binding fold (THDP-binding)"/>
    <property type="match status" value="1"/>
</dbReference>
<evidence type="ECO:0000259" key="1">
    <source>
        <dbReference type="Pfam" id="PF02775"/>
    </source>
</evidence>
<protein>
    <submittedName>
        <fullName evidence="2">Thiamine pyrophosphate-binding protein</fullName>
    </submittedName>
</protein>
<gene>
    <name evidence="2" type="ORF">E6H04_15100</name>
</gene>
<accession>A0A537IYF3</accession>
<dbReference type="InterPro" id="IPR011766">
    <property type="entry name" value="TPP_enzyme_TPP-bd"/>
</dbReference>
<evidence type="ECO:0000313" key="3">
    <source>
        <dbReference type="Proteomes" id="UP000320048"/>
    </source>
</evidence>
<comment type="caution">
    <text evidence="2">The sequence shown here is derived from an EMBL/GenBank/DDBJ whole genome shotgun (WGS) entry which is preliminary data.</text>
</comment>
<dbReference type="Proteomes" id="UP000320048">
    <property type="component" value="Unassembled WGS sequence"/>
</dbReference>
<name>A0A537IYF3_9BACT</name>
<dbReference type="AlphaFoldDB" id="A0A537IYF3"/>
<evidence type="ECO:0000313" key="2">
    <source>
        <dbReference type="EMBL" id="TMI76313.1"/>
    </source>
</evidence>
<dbReference type="GO" id="GO:0030976">
    <property type="term" value="F:thiamine pyrophosphate binding"/>
    <property type="evidence" value="ECO:0007669"/>
    <property type="project" value="InterPro"/>
</dbReference>
<proteinExistence type="predicted"/>
<dbReference type="Gene3D" id="3.40.50.970">
    <property type="match status" value="1"/>
</dbReference>
<feature type="non-terminal residue" evidence="2">
    <location>
        <position position="1"/>
    </location>
</feature>
<organism evidence="2 3">
    <name type="scientific">Candidatus Segetimicrobium genomatis</name>
    <dbReference type="NCBI Taxonomy" id="2569760"/>
    <lineage>
        <taxon>Bacteria</taxon>
        <taxon>Bacillati</taxon>
        <taxon>Candidatus Sysuimicrobiota</taxon>
        <taxon>Candidatus Sysuimicrobiia</taxon>
        <taxon>Candidatus Sysuimicrobiales</taxon>
        <taxon>Candidatus Segetimicrobiaceae</taxon>
        <taxon>Candidatus Segetimicrobium</taxon>
    </lineage>
</organism>